<dbReference type="EMBL" id="CAUYUJ010007735">
    <property type="protein sequence ID" value="CAK0821807.1"/>
    <property type="molecule type" value="Genomic_DNA"/>
</dbReference>
<sequence>MAWACDGTPMAAAPRGGAPRGAALPRGALVALALGVPRASAARKYWEFDPSQPHRVALSQCSAGFSCPAGQRPVQQPEASHRAWSWSGCAPGAPLERGVDAQSGVVVPTPEICCRIKFVCASTCGMTFAQCFSRYWECVERECPKLGKAAGSKQEREEVVQACVSGATRHDLSQLPATRGAFEDDSKPTLSGLDEQRIVETESSDWERVSDLEHGHDVMRLSREKAHKLGKAPRDKSHRHCADFDLLQRQACDCVPAGEWDVRLQVRLEDFLRQYEPSMLNKRGKLKNKRVWKDYKGKRPEMFFRLFMDFSAKGAVAVRNFTARSSPSRGRAGHVGDEL</sequence>
<keyword evidence="2" id="KW-1185">Reference proteome</keyword>
<protein>
    <submittedName>
        <fullName evidence="1">Uncharacterized protein</fullName>
    </submittedName>
</protein>
<dbReference type="Proteomes" id="UP001189429">
    <property type="component" value="Unassembled WGS sequence"/>
</dbReference>
<accession>A0ABN9RRB5</accession>
<evidence type="ECO:0000313" key="1">
    <source>
        <dbReference type="EMBL" id="CAK0821807.1"/>
    </source>
</evidence>
<proteinExistence type="predicted"/>
<reference evidence="1" key="1">
    <citation type="submission" date="2023-10" db="EMBL/GenBank/DDBJ databases">
        <authorList>
            <person name="Chen Y."/>
            <person name="Shah S."/>
            <person name="Dougan E. K."/>
            <person name="Thang M."/>
            <person name="Chan C."/>
        </authorList>
    </citation>
    <scope>NUCLEOTIDE SEQUENCE [LARGE SCALE GENOMIC DNA]</scope>
</reference>
<name>A0ABN9RRB5_9DINO</name>
<organism evidence="1 2">
    <name type="scientific">Prorocentrum cordatum</name>
    <dbReference type="NCBI Taxonomy" id="2364126"/>
    <lineage>
        <taxon>Eukaryota</taxon>
        <taxon>Sar</taxon>
        <taxon>Alveolata</taxon>
        <taxon>Dinophyceae</taxon>
        <taxon>Prorocentrales</taxon>
        <taxon>Prorocentraceae</taxon>
        <taxon>Prorocentrum</taxon>
    </lineage>
</organism>
<gene>
    <name evidence="1" type="ORF">PCOR1329_LOCUS22970</name>
</gene>
<evidence type="ECO:0000313" key="2">
    <source>
        <dbReference type="Proteomes" id="UP001189429"/>
    </source>
</evidence>
<comment type="caution">
    <text evidence="1">The sequence shown here is derived from an EMBL/GenBank/DDBJ whole genome shotgun (WGS) entry which is preliminary data.</text>
</comment>